<organism evidence="1 2">
    <name type="scientific">Plutella xylostella</name>
    <name type="common">Diamondback moth</name>
    <name type="synonym">Plutella maculipennis</name>
    <dbReference type="NCBI Taxonomy" id="51655"/>
    <lineage>
        <taxon>Eukaryota</taxon>
        <taxon>Metazoa</taxon>
        <taxon>Ecdysozoa</taxon>
        <taxon>Arthropoda</taxon>
        <taxon>Hexapoda</taxon>
        <taxon>Insecta</taxon>
        <taxon>Pterygota</taxon>
        <taxon>Neoptera</taxon>
        <taxon>Endopterygota</taxon>
        <taxon>Lepidoptera</taxon>
        <taxon>Glossata</taxon>
        <taxon>Ditrysia</taxon>
        <taxon>Yponomeutoidea</taxon>
        <taxon>Plutellidae</taxon>
        <taxon>Plutella</taxon>
    </lineage>
</organism>
<gene>
    <name evidence="1" type="ORF">JYU34_013982</name>
</gene>
<comment type="caution">
    <text evidence="1">The sequence shown here is derived from an EMBL/GenBank/DDBJ whole genome shotgun (WGS) entry which is preliminary data.</text>
</comment>
<sequence length="94" mass="10451">MKRSKSYTWLSGLLGMRGGGGGEEAPAQPAGDEWGVVTWARAEVSTLDRSVQDILCMAEERWRMIDDDLRYSIPSTSVLKIDVIIISKLMLTSF</sequence>
<evidence type="ECO:0000313" key="2">
    <source>
        <dbReference type="Proteomes" id="UP000823941"/>
    </source>
</evidence>
<reference evidence="1 2" key="1">
    <citation type="submission" date="2021-06" db="EMBL/GenBank/DDBJ databases">
        <title>A haploid diamondback moth (Plutella xylostella L.) genome assembly resolves 31 chromosomes and identifies a diamide resistance mutation.</title>
        <authorList>
            <person name="Ward C.M."/>
            <person name="Perry K.D."/>
            <person name="Baker G."/>
            <person name="Powis K."/>
            <person name="Heckel D.G."/>
            <person name="Baxter S.W."/>
        </authorList>
    </citation>
    <scope>NUCLEOTIDE SEQUENCE [LARGE SCALE GENOMIC DNA]</scope>
    <source>
        <strain evidence="1 2">LV</strain>
        <tissue evidence="1">Single pupa</tissue>
    </source>
</reference>
<protein>
    <submittedName>
        <fullName evidence="1">Uncharacterized protein</fullName>
    </submittedName>
</protein>
<name>A0ABQ7Q7C7_PLUXY</name>
<evidence type="ECO:0000313" key="1">
    <source>
        <dbReference type="EMBL" id="KAG7301139.1"/>
    </source>
</evidence>
<dbReference type="Proteomes" id="UP000823941">
    <property type="component" value="Chromosome 19"/>
</dbReference>
<keyword evidence="2" id="KW-1185">Reference proteome</keyword>
<dbReference type="EMBL" id="JAHIBW010000019">
    <property type="protein sequence ID" value="KAG7301139.1"/>
    <property type="molecule type" value="Genomic_DNA"/>
</dbReference>
<accession>A0ABQ7Q7C7</accession>
<proteinExistence type="predicted"/>